<sequence>MKRSILSALMIGSAAWLFGRSHRGQKLLKRMMGRRPRWMRKMGNMAFAGIASRVFGRNLMRRFGR</sequence>
<proteinExistence type="predicted"/>
<dbReference type="AlphaFoldDB" id="A0A2T6BQT6"/>
<name>A0A2T6BQT6_9BACL</name>
<gene>
    <name evidence="1" type="ORF">C8P63_11625</name>
</gene>
<accession>A0A2T6BQT6</accession>
<evidence type="ECO:0000313" key="1">
    <source>
        <dbReference type="EMBL" id="PTX58438.1"/>
    </source>
</evidence>
<comment type="caution">
    <text evidence="1">The sequence shown here is derived from an EMBL/GenBank/DDBJ whole genome shotgun (WGS) entry which is preliminary data.</text>
</comment>
<dbReference type="EMBL" id="QBKR01000016">
    <property type="protein sequence ID" value="PTX58438.1"/>
    <property type="molecule type" value="Genomic_DNA"/>
</dbReference>
<protein>
    <submittedName>
        <fullName evidence="1">Uncharacterized protein</fullName>
    </submittedName>
</protein>
<keyword evidence="2" id="KW-1185">Reference proteome</keyword>
<dbReference type="Proteomes" id="UP000244240">
    <property type="component" value="Unassembled WGS sequence"/>
</dbReference>
<dbReference type="RefSeq" id="WP_108024393.1">
    <property type="nucleotide sequence ID" value="NZ_QBKR01000016.1"/>
</dbReference>
<reference evidence="1 2" key="1">
    <citation type="submission" date="2018-04" db="EMBL/GenBank/DDBJ databases">
        <title>Genomic Encyclopedia of Archaeal and Bacterial Type Strains, Phase II (KMG-II): from individual species to whole genera.</title>
        <authorList>
            <person name="Goeker M."/>
        </authorList>
    </citation>
    <scope>NUCLEOTIDE SEQUENCE [LARGE SCALE GENOMIC DNA]</scope>
    <source>
        <strain evidence="1 2">DSM 45787</strain>
    </source>
</reference>
<organism evidence="1 2">
    <name type="scientific">Melghirimyces profundicolus</name>
    <dbReference type="NCBI Taxonomy" id="1242148"/>
    <lineage>
        <taxon>Bacteria</taxon>
        <taxon>Bacillati</taxon>
        <taxon>Bacillota</taxon>
        <taxon>Bacilli</taxon>
        <taxon>Bacillales</taxon>
        <taxon>Thermoactinomycetaceae</taxon>
        <taxon>Melghirimyces</taxon>
    </lineage>
</organism>
<dbReference type="OrthoDB" id="2991358at2"/>
<evidence type="ECO:0000313" key="2">
    <source>
        <dbReference type="Proteomes" id="UP000244240"/>
    </source>
</evidence>